<gene>
    <name evidence="1" type="ORF">E1B28_007851</name>
</gene>
<sequence>MNNQEFQDSFVTVVIDPNCTISAETRHRRFPYLSRLQVPIYFTLRGSVWTRSKAWVPNQYYQFEVEIFKSSVDDELLDVVEYVLGQYIQSEASHNHHLAAFQSLAELSKVSGILNTRATLPPRFDKEHCSKAIFTVRIRSPN</sequence>
<dbReference type="EMBL" id="CM032184">
    <property type="protein sequence ID" value="KAG7094246.1"/>
    <property type="molecule type" value="Genomic_DNA"/>
</dbReference>
<organism evidence="1 2">
    <name type="scientific">Marasmius oreades</name>
    <name type="common">fairy-ring Marasmius</name>
    <dbReference type="NCBI Taxonomy" id="181124"/>
    <lineage>
        <taxon>Eukaryota</taxon>
        <taxon>Fungi</taxon>
        <taxon>Dikarya</taxon>
        <taxon>Basidiomycota</taxon>
        <taxon>Agaricomycotina</taxon>
        <taxon>Agaricomycetes</taxon>
        <taxon>Agaricomycetidae</taxon>
        <taxon>Agaricales</taxon>
        <taxon>Marasmiineae</taxon>
        <taxon>Marasmiaceae</taxon>
        <taxon>Marasmius</taxon>
    </lineage>
</organism>
<reference evidence="1" key="1">
    <citation type="journal article" date="2021" name="Genome Biol. Evol.">
        <title>The assembled and annotated genome of the fairy-ring fungus Marasmius oreades.</title>
        <authorList>
            <person name="Hiltunen M."/>
            <person name="Ament-Velasquez S.L."/>
            <person name="Johannesson H."/>
        </authorList>
    </citation>
    <scope>NUCLEOTIDE SEQUENCE</scope>
    <source>
        <strain evidence="1">03SP1</strain>
    </source>
</reference>
<proteinExistence type="predicted"/>
<dbReference type="AlphaFoldDB" id="A0A9P7UVD8"/>
<keyword evidence="2" id="KW-1185">Reference proteome</keyword>
<comment type="caution">
    <text evidence="1">The sequence shown here is derived from an EMBL/GenBank/DDBJ whole genome shotgun (WGS) entry which is preliminary data.</text>
</comment>
<name>A0A9P7UVD8_9AGAR</name>
<evidence type="ECO:0000313" key="2">
    <source>
        <dbReference type="Proteomes" id="UP001049176"/>
    </source>
</evidence>
<dbReference type="GeneID" id="66076927"/>
<evidence type="ECO:0000313" key="1">
    <source>
        <dbReference type="EMBL" id="KAG7094246.1"/>
    </source>
</evidence>
<dbReference type="Proteomes" id="UP001049176">
    <property type="component" value="Chromosome 4"/>
</dbReference>
<protein>
    <submittedName>
        <fullName evidence="1">Uncharacterized protein</fullName>
    </submittedName>
</protein>
<dbReference type="OrthoDB" id="605656at2759"/>
<dbReference type="KEGG" id="more:E1B28_007851"/>
<accession>A0A9P7UVD8</accession>
<dbReference type="RefSeq" id="XP_043010716.1">
    <property type="nucleotide sequence ID" value="XM_043152630.1"/>
</dbReference>